<dbReference type="AlphaFoldDB" id="A0A388SU76"/>
<feature type="compositionally biased region" description="Low complexity" evidence="1">
    <location>
        <begin position="50"/>
        <end position="68"/>
    </location>
</feature>
<dbReference type="Proteomes" id="UP000265354">
    <property type="component" value="Unassembled WGS sequence"/>
</dbReference>
<accession>A0A388SU76</accession>
<feature type="compositionally biased region" description="Gly residues" evidence="1">
    <location>
        <begin position="81"/>
        <end position="94"/>
    </location>
</feature>
<dbReference type="EMBL" id="BGZL01000003">
    <property type="protein sequence ID" value="GBQ00167.1"/>
    <property type="molecule type" value="Genomic_DNA"/>
</dbReference>
<gene>
    <name evidence="2" type="ORF">SSP531S_15780</name>
</gene>
<comment type="caution">
    <text evidence="2">The sequence shown here is derived from an EMBL/GenBank/DDBJ whole genome shotgun (WGS) entry which is preliminary data.</text>
</comment>
<feature type="region of interest" description="Disordered" evidence="1">
    <location>
        <begin position="121"/>
        <end position="148"/>
    </location>
</feature>
<name>A0A388SU76_9ACTN</name>
<feature type="region of interest" description="Disordered" evidence="1">
    <location>
        <begin position="1"/>
        <end position="109"/>
    </location>
</feature>
<evidence type="ECO:0000313" key="2">
    <source>
        <dbReference type="EMBL" id="GBQ00167.1"/>
    </source>
</evidence>
<feature type="compositionally biased region" description="Basic and acidic residues" evidence="1">
    <location>
        <begin position="95"/>
        <end position="104"/>
    </location>
</feature>
<evidence type="ECO:0000313" key="3">
    <source>
        <dbReference type="Proteomes" id="UP000265354"/>
    </source>
</evidence>
<organism evidence="2 3">
    <name type="scientific">Streptomyces spongiicola</name>
    <dbReference type="NCBI Taxonomy" id="1690221"/>
    <lineage>
        <taxon>Bacteria</taxon>
        <taxon>Bacillati</taxon>
        <taxon>Actinomycetota</taxon>
        <taxon>Actinomycetes</taxon>
        <taxon>Kitasatosporales</taxon>
        <taxon>Streptomycetaceae</taxon>
        <taxon>Streptomyces</taxon>
    </lineage>
</organism>
<protein>
    <submittedName>
        <fullName evidence="2">Uncharacterized protein</fullName>
    </submittedName>
</protein>
<sequence length="180" mass="18290">MPDVEAAPQQQRHEYGLATPQPGEGVGQQRGVEFDVPEPHVGTGAQLPYPVQQAADGPQGAGVPAAVGDGDEYGGGDGDGDSGGYGGRGGGGYGGRRDDGDGGRGDSGCGYGYGYGVGAALRGGRRGRGGAARCGGRRAGRGHGSAHSVELDMTELCRELRGDADEQPRRAVEGQRIRKR</sequence>
<evidence type="ECO:0000256" key="1">
    <source>
        <dbReference type="SAM" id="MobiDB-lite"/>
    </source>
</evidence>
<feature type="region of interest" description="Disordered" evidence="1">
    <location>
        <begin position="161"/>
        <end position="180"/>
    </location>
</feature>
<reference evidence="2 3" key="1">
    <citation type="submission" date="2018-07" db="EMBL/GenBank/DDBJ databases">
        <title>Whole Genome Shotgun Sequence of Streptomyces spongiicola strain 531S.</title>
        <authorList>
            <person name="Dohra H."/>
            <person name="Kodani S."/>
        </authorList>
    </citation>
    <scope>NUCLEOTIDE SEQUENCE [LARGE SCALE GENOMIC DNA]</scope>
    <source>
        <strain evidence="2 3">531S</strain>
    </source>
</reference>
<feature type="compositionally biased region" description="Acidic residues" evidence="1">
    <location>
        <begin position="69"/>
        <end position="80"/>
    </location>
</feature>
<proteinExistence type="predicted"/>